<dbReference type="OrthoDB" id="9999973at2"/>
<feature type="transmembrane region" description="Helical" evidence="1">
    <location>
        <begin position="20"/>
        <end position="39"/>
    </location>
</feature>
<evidence type="ECO:0008006" key="4">
    <source>
        <dbReference type="Google" id="ProtNLM"/>
    </source>
</evidence>
<dbReference type="AlphaFoldDB" id="W9V4K4"/>
<name>W9V4K4_9GAMM</name>
<feature type="transmembrane region" description="Helical" evidence="1">
    <location>
        <begin position="46"/>
        <end position="64"/>
    </location>
</feature>
<organism evidence="2 3">
    <name type="scientific">Imhoffiella purpurea</name>
    <dbReference type="NCBI Taxonomy" id="1249627"/>
    <lineage>
        <taxon>Bacteria</taxon>
        <taxon>Pseudomonadati</taxon>
        <taxon>Pseudomonadota</taxon>
        <taxon>Gammaproteobacteria</taxon>
        <taxon>Chromatiales</taxon>
        <taxon>Chromatiaceae</taxon>
        <taxon>Imhoffiella</taxon>
    </lineage>
</organism>
<comment type="caution">
    <text evidence="2">The sequence shown here is derived from an EMBL/GenBank/DDBJ whole genome shotgun (WGS) entry which is preliminary data.</text>
</comment>
<evidence type="ECO:0000313" key="2">
    <source>
        <dbReference type="EMBL" id="EXJ14274.1"/>
    </source>
</evidence>
<dbReference type="RefSeq" id="WP_043755375.1">
    <property type="nucleotide sequence ID" value="NZ_AONC01000044.1"/>
</dbReference>
<evidence type="ECO:0000256" key="1">
    <source>
        <dbReference type="SAM" id="Phobius"/>
    </source>
</evidence>
<sequence length="168" mass="19069">MQPMSEEVIFHPRGAQPSFYRQVALIAGGFFIFVQLAFLEGATMRIAFTVLFAIFMTVGILVSLRSSANWPQEIAMNGRGIRYASLRSRHGIDLVPWSEIERMDIFYNAHNMAPFLRLGLRPGGLRERLRRPFLQRISLGWDIDIPVSTDAAPQTVLETAERFWRAGG</sequence>
<evidence type="ECO:0000313" key="3">
    <source>
        <dbReference type="Proteomes" id="UP000019460"/>
    </source>
</evidence>
<dbReference type="EMBL" id="AONC01000044">
    <property type="protein sequence ID" value="EXJ14274.1"/>
    <property type="molecule type" value="Genomic_DNA"/>
</dbReference>
<proteinExistence type="predicted"/>
<keyword evidence="3" id="KW-1185">Reference proteome</keyword>
<keyword evidence="1" id="KW-1133">Transmembrane helix</keyword>
<accession>W9V4K4</accession>
<dbReference type="Proteomes" id="UP000019460">
    <property type="component" value="Unassembled WGS sequence"/>
</dbReference>
<dbReference type="STRING" id="1249627.D779_2812"/>
<keyword evidence="1" id="KW-0472">Membrane</keyword>
<reference evidence="2 3" key="1">
    <citation type="submission" date="2012-11" db="EMBL/GenBank/DDBJ databases">
        <title>Genome assembly of Thiorhodococcus sp. AK35.</title>
        <authorList>
            <person name="Nupur N."/>
            <person name="Khatri I."/>
            <person name="Subramanian S."/>
            <person name="Pinnaka A."/>
        </authorList>
    </citation>
    <scope>NUCLEOTIDE SEQUENCE [LARGE SCALE GENOMIC DNA]</scope>
    <source>
        <strain evidence="2 3">AK35</strain>
    </source>
</reference>
<protein>
    <recommendedName>
        <fullName evidence="4">PH domain-containing protein</fullName>
    </recommendedName>
</protein>
<keyword evidence="1" id="KW-0812">Transmembrane</keyword>
<gene>
    <name evidence="2" type="ORF">D779_2812</name>
</gene>